<dbReference type="OrthoDB" id="9777385at2"/>
<keyword evidence="1" id="KW-0479">Metal-binding</keyword>
<feature type="domain" description="Peptidase M20 dimerisation" evidence="2">
    <location>
        <begin position="183"/>
        <end position="278"/>
    </location>
</feature>
<dbReference type="GO" id="GO:0016787">
    <property type="term" value="F:hydrolase activity"/>
    <property type="evidence" value="ECO:0007669"/>
    <property type="project" value="UniProtKB-KW"/>
</dbReference>
<dbReference type="EMBL" id="BJNW01000001">
    <property type="protein sequence ID" value="GEC97923.1"/>
    <property type="molecule type" value="Genomic_DNA"/>
</dbReference>
<dbReference type="AlphaFoldDB" id="A0A4Y4D2Y4"/>
<evidence type="ECO:0000313" key="3">
    <source>
        <dbReference type="EMBL" id="GEC97923.1"/>
    </source>
</evidence>
<dbReference type="PANTHER" id="PTHR11014">
    <property type="entry name" value="PEPTIDASE M20 FAMILY MEMBER"/>
    <property type="match status" value="1"/>
</dbReference>
<comment type="cofactor">
    <cofactor evidence="1">
        <name>Mn(2+)</name>
        <dbReference type="ChEBI" id="CHEBI:29035"/>
    </cofactor>
    <text evidence="1">The Mn(2+) ion enhances activity.</text>
</comment>
<comment type="caution">
    <text evidence="3">The sequence shown here is derived from an EMBL/GenBank/DDBJ whole genome shotgun (WGS) entry which is preliminary data.</text>
</comment>
<keyword evidence="3" id="KW-0378">Hydrolase</keyword>
<evidence type="ECO:0000259" key="2">
    <source>
        <dbReference type="Pfam" id="PF07687"/>
    </source>
</evidence>
<organism evidence="3 4">
    <name type="scientific">Kocuria varians</name>
    <name type="common">Micrococcus varians</name>
    <dbReference type="NCBI Taxonomy" id="1272"/>
    <lineage>
        <taxon>Bacteria</taxon>
        <taxon>Bacillati</taxon>
        <taxon>Actinomycetota</taxon>
        <taxon>Actinomycetes</taxon>
        <taxon>Micrococcales</taxon>
        <taxon>Micrococcaceae</taxon>
        <taxon>Kocuria</taxon>
    </lineage>
</organism>
<dbReference type="GO" id="GO:0046872">
    <property type="term" value="F:metal ion binding"/>
    <property type="evidence" value="ECO:0007669"/>
    <property type="project" value="UniProtKB-KW"/>
</dbReference>
<dbReference type="InterPro" id="IPR002933">
    <property type="entry name" value="Peptidase_M20"/>
</dbReference>
<dbReference type="Pfam" id="PF07687">
    <property type="entry name" value="M20_dimer"/>
    <property type="match status" value="1"/>
</dbReference>
<dbReference type="PANTHER" id="PTHR11014:SF63">
    <property type="entry name" value="METALLOPEPTIDASE, PUTATIVE (AFU_ORTHOLOGUE AFUA_6G09600)-RELATED"/>
    <property type="match status" value="1"/>
</dbReference>
<feature type="binding site" evidence="1">
    <location>
        <position position="164"/>
    </location>
    <ligand>
        <name>Mn(2+)</name>
        <dbReference type="ChEBI" id="CHEBI:29035"/>
        <label>2</label>
    </ligand>
</feature>
<keyword evidence="4" id="KW-1185">Reference proteome</keyword>
<reference evidence="3 4" key="1">
    <citation type="submission" date="2019-06" db="EMBL/GenBank/DDBJ databases">
        <title>Whole genome shotgun sequence of Kocuria varians NBRC 15358.</title>
        <authorList>
            <person name="Hosoyama A."/>
            <person name="Uohara A."/>
            <person name="Ohji S."/>
            <person name="Ichikawa N."/>
        </authorList>
    </citation>
    <scope>NUCLEOTIDE SEQUENCE [LARGE SCALE GENOMIC DNA]</scope>
    <source>
        <strain evidence="3 4">NBRC 15358</strain>
    </source>
</reference>
<evidence type="ECO:0000313" key="4">
    <source>
        <dbReference type="Proteomes" id="UP000315730"/>
    </source>
</evidence>
<feature type="binding site" evidence="1">
    <location>
        <position position="365"/>
    </location>
    <ligand>
        <name>Mn(2+)</name>
        <dbReference type="ChEBI" id="CHEBI:29035"/>
        <label>2</label>
    </ligand>
</feature>
<dbReference type="Proteomes" id="UP000315730">
    <property type="component" value="Unassembled WGS sequence"/>
</dbReference>
<dbReference type="InterPro" id="IPR036264">
    <property type="entry name" value="Bact_exopeptidase_dim_dom"/>
</dbReference>
<dbReference type="NCBIfam" id="TIGR01891">
    <property type="entry name" value="amidohydrolases"/>
    <property type="match status" value="1"/>
</dbReference>
<keyword evidence="1" id="KW-0464">Manganese</keyword>
<dbReference type="InterPro" id="IPR011650">
    <property type="entry name" value="Peptidase_M20_dimer"/>
</dbReference>
<dbReference type="SUPFAM" id="SSF55031">
    <property type="entry name" value="Bacterial exopeptidase dimerisation domain"/>
    <property type="match status" value="1"/>
</dbReference>
<dbReference type="RefSeq" id="WP_141268474.1">
    <property type="nucleotide sequence ID" value="NZ_BJNW01000001.1"/>
</dbReference>
<feature type="binding site" evidence="1">
    <location>
        <position position="102"/>
    </location>
    <ligand>
        <name>Mn(2+)</name>
        <dbReference type="ChEBI" id="CHEBI:29035"/>
        <label>2</label>
    </ligand>
</feature>
<sequence>MLFLEDAQLLQPELVDLRRTLHAHPELGNDLPWTQARVIEALEGCDLEITTGQSLTSLVAVLRGGLPGPAVLLRGGMDALPVEECTGLDFASTNGAMHACGHDLHTAGLVGAARLLSARRDELPGSVVFMFQPGEESPGGAAPMIEEGVLDAAGERVVAAYGIHVSPGEPGVFTYRPGTLMAGANHLSVTFHGRGGHGSQPWTSKDPLPALFEFGTALQNMVTRRFSVFDPVVATMTQLWAGEAMNVVPDSARMAGSVRTLSRETTERFPHLVRELADGIAAAHGLRAQVDWNEFYPATINDPEEARFTGETLTRMFGADHVRVMENPRMGSEDFSFVLREVPGCYMFLQCSPADVDVATAPWNHSPNVRYDDAVLGAQAAALAELAWGRLHRG</sequence>
<dbReference type="Pfam" id="PF01546">
    <property type="entry name" value="Peptidase_M20"/>
    <property type="match status" value="1"/>
</dbReference>
<gene>
    <name evidence="3" type="ORF">KVA01_00780</name>
</gene>
<dbReference type="SUPFAM" id="SSF53187">
    <property type="entry name" value="Zn-dependent exopeptidases"/>
    <property type="match status" value="1"/>
</dbReference>
<dbReference type="STRING" id="1272.GCA_900014985_00115"/>
<dbReference type="CDD" id="cd03886">
    <property type="entry name" value="M20_Acy1"/>
    <property type="match status" value="1"/>
</dbReference>
<name>A0A4Y4D2Y4_KOCVA</name>
<proteinExistence type="predicted"/>
<dbReference type="InterPro" id="IPR017439">
    <property type="entry name" value="Amidohydrolase"/>
</dbReference>
<dbReference type="PIRSF" id="PIRSF005962">
    <property type="entry name" value="Pept_M20D_amidohydro"/>
    <property type="match status" value="1"/>
</dbReference>
<dbReference type="Gene3D" id="3.30.70.360">
    <property type="match status" value="1"/>
</dbReference>
<evidence type="ECO:0000256" key="1">
    <source>
        <dbReference type="PIRSR" id="PIRSR005962-1"/>
    </source>
</evidence>
<feature type="binding site" evidence="1">
    <location>
        <position position="136"/>
    </location>
    <ligand>
        <name>Mn(2+)</name>
        <dbReference type="ChEBI" id="CHEBI:29035"/>
        <label>2</label>
    </ligand>
</feature>
<accession>A0A4Y4D2Y4</accession>
<feature type="binding site" evidence="1">
    <location>
        <position position="100"/>
    </location>
    <ligand>
        <name>Mn(2+)</name>
        <dbReference type="ChEBI" id="CHEBI:29035"/>
        <label>2</label>
    </ligand>
</feature>
<dbReference type="Gene3D" id="3.40.630.10">
    <property type="entry name" value="Zn peptidases"/>
    <property type="match status" value="1"/>
</dbReference>
<protein>
    <submittedName>
        <fullName evidence="3">Amidohydrolase</fullName>
    </submittedName>
</protein>